<comment type="caution">
    <text evidence="2">The sequence shown here is derived from an EMBL/GenBank/DDBJ whole genome shotgun (WGS) entry which is preliminary data.</text>
</comment>
<accession>A0AAV2U1Z2</accession>
<proteinExistence type="predicted"/>
<gene>
    <name evidence="2" type="ORF">CDAUBV1_LOCUS16919</name>
</gene>
<keyword evidence="1" id="KW-0812">Transmembrane</keyword>
<keyword evidence="1" id="KW-0472">Membrane</keyword>
<evidence type="ECO:0000313" key="3">
    <source>
        <dbReference type="Proteomes" id="UP001497525"/>
    </source>
</evidence>
<evidence type="ECO:0000313" key="2">
    <source>
        <dbReference type="EMBL" id="CAL5141645.1"/>
    </source>
</evidence>
<evidence type="ECO:0000256" key="1">
    <source>
        <dbReference type="SAM" id="Phobius"/>
    </source>
</evidence>
<reference evidence="2" key="1">
    <citation type="submission" date="2024-06" db="EMBL/GenBank/DDBJ databases">
        <authorList>
            <person name="Liu X."/>
            <person name="Lenzi L."/>
            <person name="Haldenby T S."/>
            <person name="Uol C."/>
        </authorList>
    </citation>
    <scope>NUCLEOTIDE SEQUENCE</scope>
</reference>
<feature type="transmembrane region" description="Helical" evidence="1">
    <location>
        <begin position="80"/>
        <end position="100"/>
    </location>
</feature>
<dbReference type="Proteomes" id="UP001497525">
    <property type="component" value="Unassembled WGS sequence"/>
</dbReference>
<sequence>MFISPPFRVISFLFTEYNFHLNPDPLCPFFLGYSVLPDFIVTCLFCDRLCIHFSCLFAYFVLFFYFSSICYQVATLCTSYCSSAAKFIFSVTLVTVFMLWS</sequence>
<dbReference type="AlphaFoldDB" id="A0AAV2U1Z2"/>
<protein>
    <submittedName>
        <fullName evidence="2">Uncharacterized protein</fullName>
    </submittedName>
</protein>
<keyword evidence="1" id="KW-1133">Transmembrane helix</keyword>
<name>A0AAV2U1Z2_CALDB</name>
<organism evidence="2 3">
    <name type="scientific">Calicophoron daubneyi</name>
    <name type="common">Rumen fluke</name>
    <name type="synonym">Paramphistomum daubneyi</name>
    <dbReference type="NCBI Taxonomy" id="300641"/>
    <lineage>
        <taxon>Eukaryota</taxon>
        <taxon>Metazoa</taxon>
        <taxon>Spiralia</taxon>
        <taxon>Lophotrochozoa</taxon>
        <taxon>Platyhelminthes</taxon>
        <taxon>Trematoda</taxon>
        <taxon>Digenea</taxon>
        <taxon>Plagiorchiida</taxon>
        <taxon>Pronocephalata</taxon>
        <taxon>Paramphistomoidea</taxon>
        <taxon>Paramphistomidae</taxon>
        <taxon>Calicophoron</taxon>
    </lineage>
</organism>
<dbReference type="EMBL" id="CAXLJL010000922">
    <property type="protein sequence ID" value="CAL5141645.1"/>
    <property type="molecule type" value="Genomic_DNA"/>
</dbReference>
<feature type="transmembrane region" description="Helical" evidence="1">
    <location>
        <begin position="53"/>
        <end position="74"/>
    </location>
</feature>